<dbReference type="PANTHER" id="PTHR23294:SF17">
    <property type="entry name" value="DUF895 DOMAIN MEMBRANE PROTEIN"/>
    <property type="match status" value="1"/>
</dbReference>
<protein>
    <submittedName>
        <fullName evidence="7">Amidases</fullName>
    </submittedName>
</protein>
<feature type="transmembrane region" description="Helical" evidence="6">
    <location>
        <begin position="44"/>
        <end position="64"/>
    </location>
</feature>
<accession>M9LQH8</accession>
<organism evidence="7 8">
    <name type="scientific">Pseudozyma antarctica (strain T-34)</name>
    <name type="common">Yeast</name>
    <name type="synonym">Candida antarctica</name>
    <dbReference type="NCBI Taxonomy" id="1151754"/>
    <lineage>
        <taxon>Eukaryota</taxon>
        <taxon>Fungi</taxon>
        <taxon>Dikarya</taxon>
        <taxon>Basidiomycota</taxon>
        <taxon>Ustilaginomycotina</taxon>
        <taxon>Ustilaginomycetes</taxon>
        <taxon>Ustilaginales</taxon>
        <taxon>Ustilaginaceae</taxon>
        <taxon>Moesziomyces</taxon>
    </lineage>
</organism>
<comment type="subcellular location">
    <subcellularLocation>
        <location evidence="1">Membrane</location>
        <topology evidence="1">Multi-pass membrane protein</topology>
    </subcellularLocation>
</comment>
<dbReference type="SUPFAM" id="SSF103473">
    <property type="entry name" value="MFS general substrate transporter"/>
    <property type="match status" value="1"/>
</dbReference>
<evidence type="ECO:0000256" key="6">
    <source>
        <dbReference type="SAM" id="Phobius"/>
    </source>
</evidence>
<keyword evidence="3 6" id="KW-1133">Transmembrane helix</keyword>
<feature type="region of interest" description="Disordered" evidence="5">
    <location>
        <begin position="768"/>
        <end position="796"/>
    </location>
</feature>
<dbReference type="InterPro" id="IPR036259">
    <property type="entry name" value="MFS_trans_sf"/>
</dbReference>
<dbReference type="OrthoDB" id="196103at2759"/>
<dbReference type="InterPro" id="IPR051617">
    <property type="entry name" value="UNC-93-like_regulator"/>
</dbReference>
<proteinExistence type="predicted"/>
<dbReference type="PANTHER" id="PTHR23294">
    <property type="entry name" value="ET TRANSLATION PRODUCT-RELATED"/>
    <property type="match status" value="1"/>
</dbReference>
<feature type="transmembrane region" description="Helical" evidence="6">
    <location>
        <begin position="294"/>
        <end position="312"/>
    </location>
</feature>
<feature type="transmembrane region" description="Helical" evidence="6">
    <location>
        <begin position="76"/>
        <end position="96"/>
    </location>
</feature>
<name>M9LQH8_PSEA3</name>
<dbReference type="Gene3D" id="1.20.1250.20">
    <property type="entry name" value="MFS general substrate transporter like domains"/>
    <property type="match status" value="2"/>
</dbReference>
<gene>
    <name evidence="7" type="ORF">PANT_12d00137</name>
</gene>
<reference evidence="8" key="1">
    <citation type="journal article" date="2013" name="Genome Announc.">
        <title>Genome sequence of the basidiomycetous yeast Pseudozyma antarctica T-34, a producer of the glycolipid biosurfactants mannosylerythritol lipids.</title>
        <authorList>
            <person name="Morita T."/>
            <person name="Koike H."/>
            <person name="Koyama Y."/>
            <person name="Hagiwara H."/>
            <person name="Ito E."/>
            <person name="Fukuoka T."/>
            <person name="Imura T."/>
            <person name="Machida M."/>
            <person name="Kitamoto D."/>
        </authorList>
    </citation>
    <scope>NUCLEOTIDE SEQUENCE [LARGE SCALE GENOMIC DNA]</scope>
    <source>
        <strain evidence="8">T-34</strain>
    </source>
</reference>
<dbReference type="GO" id="GO:0016020">
    <property type="term" value="C:membrane"/>
    <property type="evidence" value="ECO:0007669"/>
    <property type="project" value="UniProtKB-SubCell"/>
</dbReference>
<evidence type="ECO:0000256" key="4">
    <source>
        <dbReference type="ARBA" id="ARBA00023136"/>
    </source>
</evidence>
<sequence length="796" mass="87266">MKVSSSWRYTSPLCQVILVSFVCFATVGMFSAVSNLGAGGTQSITLSNITNAVLYALFALTGLVSGSFNNIFGPRITLFVGSLGYALYLAALWVYQEKAQDWFLVLSGAVLGMCAALLWTAQGCIMLSYPLEAEKGRSFSIFWAIFNSGSLMGGLIALGINLKQGGLDAVKTTTYIAFFAIIMVGVALTWTLLPPNRVVRTDGTLVKVEKSNTARQEIRALFSTLKRREILLLIPMMFASNFFYPYQGSIAFKVFDSSARSVNGVVKSAGQIIGALLLGVLLDKLPMSRRNRGIFGLSLTAIFTIIAYSWGIKYQIPITRATQWPKKINHHDSDFSEPISIFVLYDIGDAFYQGLAYWIMGAITNDPFELARYAGMYKAVQSAGAAVAFAMDATLVPYINEIGAVFGLMLFSFPFALIVILGIRESNYEVEKQVYVDETAAENTNTIHVLENGASAAPPFDRQSSGSSEKKTSGFALDMDRSLQRLISQLQSDGAPSGGSAPEWLPRLLNNIPGLPADTVPHRRPNHADLQPLIADAAFHPAIEACLHLINGDLYSAHFLVRKAQGGSRYLDWLHAILHKLEGDFRNAKMWYTDMGNNNRGALDSLSSAADKESAPPKFVRFHQFWFLPSANGGAGERASAQRVVLNSPADTPLELSLTAHQHTDLIFLASLSASSATKDESIQRDIQKHFRATTEAEDKIRESSSAFSFDELVYLRGRIDTQNLKRDLIGSLTKVELAWLLTRMVEDFGWRSHTAAEAVDALRLESTSAQAESDTERKGKATNMVLDPATGSRRF</sequence>
<dbReference type="AlphaFoldDB" id="M9LQH8"/>
<feature type="transmembrane region" description="Helical" evidence="6">
    <location>
        <begin position="12"/>
        <end position="32"/>
    </location>
</feature>
<feature type="transmembrane region" description="Helical" evidence="6">
    <location>
        <begin position="402"/>
        <end position="423"/>
    </location>
</feature>
<evidence type="ECO:0000256" key="1">
    <source>
        <dbReference type="ARBA" id="ARBA00004141"/>
    </source>
</evidence>
<evidence type="ECO:0000256" key="5">
    <source>
        <dbReference type="SAM" id="MobiDB-lite"/>
    </source>
</evidence>
<dbReference type="Proteomes" id="UP000011976">
    <property type="component" value="Unassembled WGS sequence"/>
</dbReference>
<dbReference type="EMBL" id="DF196778">
    <property type="protein sequence ID" value="GAC74786.1"/>
    <property type="molecule type" value="Genomic_DNA"/>
</dbReference>
<evidence type="ECO:0000256" key="3">
    <source>
        <dbReference type="ARBA" id="ARBA00022989"/>
    </source>
</evidence>
<evidence type="ECO:0000313" key="7">
    <source>
        <dbReference type="EMBL" id="GAC74786.1"/>
    </source>
</evidence>
<feature type="transmembrane region" description="Helical" evidence="6">
    <location>
        <begin position="141"/>
        <end position="162"/>
    </location>
</feature>
<keyword evidence="2 6" id="KW-0812">Transmembrane</keyword>
<feature type="transmembrane region" description="Helical" evidence="6">
    <location>
        <begin position="264"/>
        <end position="282"/>
    </location>
</feature>
<evidence type="ECO:0000256" key="2">
    <source>
        <dbReference type="ARBA" id="ARBA00022692"/>
    </source>
</evidence>
<keyword evidence="4 6" id="KW-0472">Membrane</keyword>
<feature type="transmembrane region" description="Helical" evidence="6">
    <location>
        <begin position="174"/>
        <end position="193"/>
    </location>
</feature>
<dbReference type="Pfam" id="PF05978">
    <property type="entry name" value="UNC-93"/>
    <property type="match status" value="1"/>
</dbReference>
<dbReference type="InterPro" id="IPR010291">
    <property type="entry name" value="Ion_channel_UNC-93"/>
</dbReference>
<feature type="transmembrane region" description="Helical" evidence="6">
    <location>
        <begin position="102"/>
        <end position="129"/>
    </location>
</feature>
<feature type="transmembrane region" description="Helical" evidence="6">
    <location>
        <begin position="230"/>
        <end position="252"/>
    </location>
</feature>
<evidence type="ECO:0000313" key="8">
    <source>
        <dbReference type="Proteomes" id="UP000011976"/>
    </source>
</evidence>